<feature type="non-terminal residue" evidence="1">
    <location>
        <position position="1"/>
    </location>
</feature>
<proteinExistence type="predicted"/>
<comment type="caution">
    <text evidence="1">The sequence shown here is derived from an EMBL/GenBank/DDBJ whole genome shotgun (WGS) entry which is preliminary data.</text>
</comment>
<name>A0A9N9B986_9GLOM</name>
<dbReference type="EMBL" id="CAJVPZ010005338">
    <property type="protein sequence ID" value="CAG8560033.1"/>
    <property type="molecule type" value="Genomic_DNA"/>
</dbReference>
<sequence length="94" mass="10789">MQTYAPINIDLDEVKTFVTFAVRFATENLLHKEYNKMKNNLDKNVRPAVKSTSTGKNAKNSIFSSFKKHKPATVEELSDYLKLKKIDFDCDPFA</sequence>
<reference evidence="1" key="1">
    <citation type="submission" date="2021-06" db="EMBL/GenBank/DDBJ databases">
        <authorList>
            <person name="Kallberg Y."/>
            <person name="Tangrot J."/>
            <person name="Rosling A."/>
        </authorList>
    </citation>
    <scope>NUCLEOTIDE SEQUENCE</scope>
    <source>
        <strain evidence="1">IN212</strain>
    </source>
</reference>
<evidence type="ECO:0000313" key="1">
    <source>
        <dbReference type="EMBL" id="CAG8560033.1"/>
    </source>
</evidence>
<keyword evidence="2" id="KW-1185">Reference proteome</keyword>
<dbReference type="AlphaFoldDB" id="A0A9N9B986"/>
<evidence type="ECO:0000313" key="2">
    <source>
        <dbReference type="Proteomes" id="UP000789396"/>
    </source>
</evidence>
<organism evidence="1 2">
    <name type="scientific">Racocetra fulgida</name>
    <dbReference type="NCBI Taxonomy" id="60492"/>
    <lineage>
        <taxon>Eukaryota</taxon>
        <taxon>Fungi</taxon>
        <taxon>Fungi incertae sedis</taxon>
        <taxon>Mucoromycota</taxon>
        <taxon>Glomeromycotina</taxon>
        <taxon>Glomeromycetes</taxon>
        <taxon>Diversisporales</taxon>
        <taxon>Gigasporaceae</taxon>
        <taxon>Racocetra</taxon>
    </lineage>
</organism>
<dbReference type="Proteomes" id="UP000789396">
    <property type="component" value="Unassembled WGS sequence"/>
</dbReference>
<protein>
    <submittedName>
        <fullName evidence="1">17731_t:CDS:1</fullName>
    </submittedName>
</protein>
<dbReference type="OrthoDB" id="2488093at2759"/>
<gene>
    <name evidence="1" type="ORF">RFULGI_LOCUS5020</name>
</gene>
<accession>A0A9N9B986</accession>